<keyword evidence="1" id="KW-0812">Transmembrane</keyword>
<dbReference type="EMBL" id="JQBL01000014">
    <property type="protein sequence ID" value="KRN50102.1"/>
    <property type="molecule type" value="Genomic_DNA"/>
</dbReference>
<keyword evidence="3" id="KW-1185">Reference proteome</keyword>
<keyword evidence="1" id="KW-1133">Transmembrane helix</keyword>
<keyword evidence="1" id="KW-0472">Membrane</keyword>
<comment type="caution">
    <text evidence="2">The sequence shown here is derived from an EMBL/GenBank/DDBJ whole genome shotgun (WGS) entry which is preliminary data.</text>
</comment>
<feature type="transmembrane region" description="Helical" evidence="1">
    <location>
        <begin position="56"/>
        <end position="75"/>
    </location>
</feature>
<dbReference type="PATRIC" id="fig|1410657.5.peg.481"/>
<dbReference type="Proteomes" id="UP000051841">
    <property type="component" value="Unassembled WGS sequence"/>
</dbReference>
<dbReference type="AlphaFoldDB" id="A0A0R2HET7"/>
<organism evidence="2 3">
    <name type="scientific">Kandleria vitulina DSM 20405</name>
    <dbReference type="NCBI Taxonomy" id="1410657"/>
    <lineage>
        <taxon>Bacteria</taxon>
        <taxon>Bacillati</taxon>
        <taxon>Bacillota</taxon>
        <taxon>Erysipelotrichia</taxon>
        <taxon>Erysipelotrichales</taxon>
        <taxon>Coprobacillaceae</taxon>
        <taxon>Kandleria</taxon>
    </lineage>
</organism>
<reference evidence="2 3" key="1">
    <citation type="journal article" date="2015" name="Genome Announc.">
        <title>Expanding the biotechnology potential of lactobacilli through comparative genomics of 213 strains and associated genera.</title>
        <authorList>
            <person name="Sun Z."/>
            <person name="Harris H.M."/>
            <person name="McCann A."/>
            <person name="Guo C."/>
            <person name="Argimon S."/>
            <person name="Zhang W."/>
            <person name="Yang X."/>
            <person name="Jeffery I.B."/>
            <person name="Cooney J.C."/>
            <person name="Kagawa T.F."/>
            <person name="Liu W."/>
            <person name="Song Y."/>
            <person name="Salvetti E."/>
            <person name="Wrobel A."/>
            <person name="Rasinkangas P."/>
            <person name="Parkhill J."/>
            <person name="Rea M.C."/>
            <person name="O'Sullivan O."/>
            <person name="Ritari J."/>
            <person name="Douillard F.P."/>
            <person name="Paul Ross R."/>
            <person name="Yang R."/>
            <person name="Briner A.E."/>
            <person name="Felis G.E."/>
            <person name="de Vos W.M."/>
            <person name="Barrangou R."/>
            <person name="Klaenhammer T.R."/>
            <person name="Caufield P.W."/>
            <person name="Cui Y."/>
            <person name="Zhang H."/>
            <person name="O'Toole P.W."/>
        </authorList>
    </citation>
    <scope>NUCLEOTIDE SEQUENCE [LARGE SCALE GENOMIC DNA]</scope>
    <source>
        <strain evidence="2 3">DSM 20405</strain>
    </source>
</reference>
<evidence type="ECO:0000313" key="3">
    <source>
        <dbReference type="Proteomes" id="UP000051841"/>
    </source>
</evidence>
<feature type="transmembrane region" description="Helical" evidence="1">
    <location>
        <begin position="96"/>
        <end position="114"/>
    </location>
</feature>
<name>A0A0R2HET7_9FIRM</name>
<protein>
    <submittedName>
        <fullName evidence="2">Uncharacterized protein</fullName>
    </submittedName>
</protein>
<proteinExistence type="predicted"/>
<evidence type="ECO:0000313" key="2">
    <source>
        <dbReference type="EMBL" id="KRN50102.1"/>
    </source>
</evidence>
<evidence type="ECO:0000256" key="1">
    <source>
        <dbReference type="SAM" id="Phobius"/>
    </source>
</evidence>
<gene>
    <name evidence="2" type="ORF">IV49_GL000453</name>
</gene>
<sequence length="138" mass="15583">MEGMTMFKISIKRVLIWFAFLGCIVAAFSSLGHLPIEGIYNAKVAAAMSTMDVTLFKTSIFLFFILIGLGLFLELDYFKIKSKIPLLGSKKTLPHIGGWIVIVIVATLLMYAPMHFASDNYKNAIKQYNQEELRKARK</sequence>
<accession>A0A0R2HET7</accession>